<dbReference type="SUPFAM" id="SSF52540">
    <property type="entry name" value="P-loop containing nucleoside triphosphate hydrolases"/>
    <property type="match status" value="1"/>
</dbReference>
<evidence type="ECO:0000256" key="6">
    <source>
        <dbReference type="ARBA" id="ARBA00034754"/>
    </source>
</evidence>
<dbReference type="NCBIfam" id="TIGR01128">
    <property type="entry name" value="holA"/>
    <property type="match status" value="1"/>
</dbReference>
<name>A0A5C5ZL80_9BACT</name>
<comment type="caution">
    <text evidence="8">The sequence shown here is derived from an EMBL/GenBank/DDBJ whole genome shotgun (WGS) entry which is preliminary data.</text>
</comment>
<dbReference type="GO" id="GO:0009360">
    <property type="term" value="C:DNA polymerase III complex"/>
    <property type="evidence" value="ECO:0007669"/>
    <property type="project" value="TreeGrafter"/>
</dbReference>
<evidence type="ECO:0000256" key="3">
    <source>
        <dbReference type="ARBA" id="ARBA00022695"/>
    </source>
</evidence>
<dbReference type="RefSeq" id="WP_146402142.1">
    <property type="nucleotide sequence ID" value="NZ_SJPQ01000003.1"/>
</dbReference>
<sequence length="369" mass="39886">MAKTSKKSDKSVAGLDFLLDPAAHEPHGLCLVAGSEAFLKREVLGAMRRQVGGGDADFAWSAFEGDRAEWRDVADAISSMSLFGGGPPAALVEDADKFVSTYRDALEKFAERPGRGVLVLELSKSIGNTRLGKMAAEHGLVIRCSAPDRGAELTAFVRSAKKWLSQRAIKEHGAKIAPSALDAVFERLPTSLGVLDQEIARLALLAASDGGGKPVIDDALVEEHVGGWRVRTAWEMIDAVADGRAADALRQLDRLLMAGEQPIGVFAQLSSTLRKFADATAVIERAEREGRRPNLREAVEGASFPRFKTADAERQLRQIGRVRAKQLHRRLLESDLALKGHNSPPARARIELERLVVSLSSHAAPSRPS</sequence>
<proteinExistence type="inferred from homology"/>
<dbReference type="Gene3D" id="1.10.8.60">
    <property type="match status" value="1"/>
</dbReference>
<dbReference type="GO" id="GO:0003887">
    <property type="term" value="F:DNA-directed DNA polymerase activity"/>
    <property type="evidence" value="ECO:0007669"/>
    <property type="project" value="UniProtKB-KW"/>
</dbReference>
<dbReference type="PANTHER" id="PTHR34388">
    <property type="entry name" value="DNA POLYMERASE III SUBUNIT DELTA"/>
    <property type="match status" value="1"/>
</dbReference>
<keyword evidence="5" id="KW-0239">DNA-directed DNA polymerase</keyword>
<evidence type="ECO:0000256" key="5">
    <source>
        <dbReference type="ARBA" id="ARBA00022932"/>
    </source>
</evidence>
<evidence type="ECO:0000313" key="8">
    <source>
        <dbReference type="EMBL" id="TWT87737.1"/>
    </source>
</evidence>
<evidence type="ECO:0000313" key="9">
    <source>
        <dbReference type="Proteomes" id="UP000315440"/>
    </source>
</evidence>
<dbReference type="OrthoDB" id="269621at2"/>
<keyword evidence="4" id="KW-0235">DNA replication</keyword>
<dbReference type="Gene3D" id="3.40.50.300">
    <property type="entry name" value="P-loop containing nucleotide triphosphate hydrolases"/>
    <property type="match status" value="1"/>
</dbReference>
<evidence type="ECO:0000256" key="4">
    <source>
        <dbReference type="ARBA" id="ARBA00022705"/>
    </source>
</evidence>
<dbReference type="Gene3D" id="1.20.272.10">
    <property type="match status" value="1"/>
</dbReference>
<dbReference type="AlphaFoldDB" id="A0A5C5ZL80"/>
<gene>
    <name evidence="8" type="ORF">Mal64_32800</name>
</gene>
<comment type="catalytic activity">
    <reaction evidence="7">
        <text>DNA(n) + a 2'-deoxyribonucleoside 5'-triphosphate = DNA(n+1) + diphosphate</text>
        <dbReference type="Rhea" id="RHEA:22508"/>
        <dbReference type="Rhea" id="RHEA-COMP:17339"/>
        <dbReference type="Rhea" id="RHEA-COMP:17340"/>
        <dbReference type="ChEBI" id="CHEBI:33019"/>
        <dbReference type="ChEBI" id="CHEBI:61560"/>
        <dbReference type="ChEBI" id="CHEBI:173112"/>
        <dbReference type="EC" id="2.7.7.7"/>
    </reaction>
</comment>
<keyword evidence="9" id="KW-1185">Reference proteome</keyword>
<dbReference type="Proteomes" id="UP000315440">
    <property type="component" value="Unassembled WGS sequence"/>
</dbReference>
<dbReference type="InterPro" id="IPR005790">
    <property type="entry name" value="DNA_polIII_delta"/>
</dbReference>
<comment type="similarity">
    <text evidence="6">Belongs to the DNA polymerase HolA subunit family.</text>
</comment>
<evidence type="ECO:0000256" key="1">
    <source>
        <dbReference type="ARBA" id="ARBA00012417"/>
    </source>
</evidence>
<dbReference type="EMBL" id="SJPQ01000003">
    <property type="protein sequence ID" value="TWT87737.1"/>
    <property type="molecule type" value="Genomic_DNA"/>
</dbReference>
<accession>A0A5C5ZL80</accession>
<dbReference type="GO" id="GO:0006261">
    <property type="term" value="P:DNA-templated DNA replication"/>
    <property type="evidence" value="ECO:0007669"/>
    <property type="project" value="TreeGrafter"/>
</dbReference>
<dbReference type="SUPFAM" id="SSF48019">
    <property type="entry name" value="post-AAA+ oligomerization domain-like"/>
    <property type="match status" value="1"/>
</dbReference>
<reference evidence="8 9" key="1">
    <citation type="submission" date="2019-02" db="EMBL/GenBank/DDBJ databases">
        <title>Deep-cultivation of Planctomycetes and their phenomic and genomic characterization uncovers novel biology.</title>
        <authorList>
            <person name="Wiegand S."/>
            <person name="Jogler M."/>
            <person name="Boedeker C."/>
            <person name="Pinto D."/>
            <person name="Vollmers J."/>
            <person name="Rivas-Marin E."/>
            <person name="Kohn T."/>
            <person name="Peeters S.H."/>
            <person name="Heuer A."/>
            <person name="Rast P."/>
            <person name="Oberbeckmann S."/>
            <person name="Bunk B."/>
            <person name="Jeske O."/>
            <person name="Meyerdierks A."/>
            <person name="Storesund J.E."/>
            <person name="Kallscheuer N."/>
            <person name="Luecker S."/>
            <person name="Lage O.M."/>
            <person name="Pohl T."/>
            <person name="Merkel B.J."/>
            <person name="Hornburger P."/>
            <person name="Mueller R.-W."/>
            <person name="Bruemmer F."/>
            <person name="Labrenz M."/>
            <person name="Spormann A.M."/>
            <person name="Op Den Camp H."/>
            <person name="Overmann J."/>
            <person name="Amann R."/>
            <person name="Jetten M.S.M."/>
            <person name="Mascher T."/>
            <person name="Medema M.H."/>
            <person name="Devos D.P."/>
            <person name="Kaster A.-K."/>
            <person name="Ovreas L."/>
            <person name="Rohde M."/>
            <person name="Galperin M.Y."/>
            <person name="Jogler C."/>
        </authorList>
    </citation>
    <scope>NUCLEOTIDE SEQUENCE [LARGE SCALE GENOMIC DNA]</scope>
    <source>
        <strain evidence="8 9">Mal64</strain>
    </source>
</reference>
<evidence type="ECO:0000256" key="7">
    <source>
        <dbReference type="ARBA" id="ARBA00049244"/>
    </source>
</evidence>
<dbReference type="EC" id="2.7.7.7" evidence="1"/>
<organism evidence="8 9">
    <name type="scientific">Pseudobythopirellula maris</name>
    <dbReference type="NCBI Taxonomy" id="2527991"/>
    <lineage>
        <taxon>Bacteria</taxon>
        <taxon>Pseudomonadati</taxon>
        <taxon>Planctomycetota</taxon>
        <taxon>Planctomycetia</taxon>
        <taxon>Pirellulales</taxon>
        <taxon>Lacipirellulaceae</taxon>
        <taxon>Pseudobythopirellula</taxon>
    </lineage>
</organism>
<keyword evidence="2" id="KW-0808">Transferase</keyword>
<dbReference type="PANTHER" id="PTHR34388:SF1">
    <property type="entry name" value="DNA POLYMERASE III SUBUNIT DELTA"/>
    <property type="match status" value="1"/>
</dbReference>
<dbReference type="GO" id="GO:0003677">
    <property type="term" value="F:DNA binding"/>
    <property type="evidence" value="ECO:0007669"/>
    <property type="project" value="InterPro"/>
</dbReference>
<dbReference type="InterPro" id="IPR008921">
    <property type="entry name" value="DNA_pol3_clamp-load_cplx_C"/>
</dbReference>
<keyword evidence="3" id="KW-0548">Nucleotidyltransferase</keyword>
<evidence type="ECO:0000256" key="2">
    <source>
        <dbReference type="ARBA" id="ARBA00022679"/>
    </source>
</evidence>
<dbReference type="InterPro" id="IPR027417">
    <property type="entry name" value="P-loop_NTPase"/>
</dbReference>
<protein>
    <recommendedName>
        <fullName evidence="1">DNA-directed DNA polymerase</fullName>
        <ecNumber evidence="1">2.7.7.7</ecNumber>
    </recommendedName>
</protein>